<feature type="transmembrane region" description="Helical" evidence="9">
    <location>
        <begin position="156"/>
        <end position="179"/>
    </location>
</feature>
<feature type="transmembrane region" description="Helical" evidence="9">
    <location>
        <begin position="51"/>
        <end position="74"/>
    </location>
</feature>
<feature type="transmembrane region" description="Helical" evidence="9">
    <location>
        <begin position="263"/>
        <end position="281"/>
    </location>
</feature>
<reference evidence="11 13" key="2">
    <citation type="journal article" date="2013" name="Nature">
        <title>Insights into bilaterian evolution from three spiralian genomes.</title>
        <authorList>
            <person name="Simakov O."/>
            <person name="Marletaz F."/>
            <person name="Cho S.J."/>
            <person name="Edsinger-Gonzales E."/>
            <person name="Havlak P."/>
            <person name="Hellsten U."/>
            <person name="Kuo D.H."/>
            <person name="Larsson T."/>
            <person name="Lv J."/>
            <person name="Arendt D."/>
            <person name="Savage R."/>
            <person name="Osoegawa K."/>
            <person name="de Jong P."/>
            <person name="Grimwood J."/>
            <person name="Chapman J.A."/>
            <person name="Shapiro H."/>
            <person name="Aerts A."/>
            <person name="Otillar R.P."/>
            <person name="Terry A.Y."/>
            <person name="Boore J.L."/>
            <person name="Grigoriev I.V."/>
            <person name="Lindberg D.R."/>
            <person name="Seaver E.C."/>
            <person name="Weisblat D.A."/>
            <person name="Putnam N.H."/>
            <person name="Rokhsar D.S."/>
        </authorList>
    </citation>
    <scope>NUCLEOTIDE SEQUENCE</scope>
    <source>
        <strain evidence="11 13">I ESC-2004</strain>
    </source>
</reference>
<dbReference type="PANTHER" id="PTHR24243">
    <property type="entry name" value="G-PROTEIN COUPLED RECEPTOR"/>
    <property type="match status" value="1"/>
</dbReference>
<dbReference type="InterPro" id="IPR000276">
    <property type="entry name" value="GPCR_Rhodpsn"/>
</dbReference>
<dbReference type="OMA" id="EGLCTFH"/>
<evidence type="ECO:0000256" key="2">
    <source>
        <dbReference type="ARBA" id="ARBA00022692"/>
    </source>
</evidence>
<dbReference type="SMART" id="SM01381">
    <property type="entry name" value="7TM_GPCR_Srsx"/>
    <property type="match status" value="1"/>
</dbReference>
<dbReference type="PROSITE" id="PS00237">
    <property type="entry name" value="G_PROTEIN_RECEP_F1_1"/>
    <property type="match status" value="1"/>
</dbReference>
<feature type="transmembrane region" description="Helical" evidence="9">
    <location>
        <begin position="301"/>
        <end position="324"/>
    </location>
</feature>
<dbReference type="Pfam" id="PF00001">
    <property type="entry name" value="7tm_1"/>
    <property type="match status" value="1"/>
</dbReference>
<evidence type="ECO:0000256" key="6">
    <source>
        <dbReference type="ARBA" id="ARBA00023170"/>
    </source>
</evidence>
<dbReference type="EMBL" id="KB306344">
    <property type="protein sequence ID" value="ELT99964.1"/>
    <property type="molecule type" value="Genomic_DNA"/>
</dbReference>
<dbReference type="EnsemblMetazoa" id="CapteT200530">
    <property type="protein sequence ID" value="CapteP200530"/>
    <property type="gene ID" value="CapteG200530"/>
</dbReference>
<feature type="domain" description="G-protein coupled receptors family 1 profile" evidence="10">
    <location>
        <begin position="66"/>
        <end position="322"/>
    </location>
</feature>
<dbReference type="Gene3D" id="1.20.1070.10">
    <property type="entry name" value="Rhodopsin 7-helix transmembrane proteins"/>
    <property type="match status" value="1"/>
</dbReference>
<comment type="subcellular location">
    <subcellularLocation>
        <location evidence="1">Membrane</location>
        <topology evidence="1">Multi-pass membrane protein</topology>
    </subcellularLocation>
</comment>
<proteinExistence type="inferred from homology"/>
<evidence type="ECO:0000259" key="10">
    <source>
        <dbReference type="PROSITE" id="PS50262"/>
    </source>
</evidence>
<dbReference type="CDD" id="cd14978">
    <property type="entry name" value="7tmA_FMRFamide_R-like"/>
    <property type="match status" value="1"/>
</dbReference>
<protein>
    <recommendedName>
        <fullName evidence="10">G-protein coupled receptors family 1 profile domain-containing protein</fullName>
    </recommendedName>
</protein>
<keyword evidence="5 9" id="KW-0472">Membrane</keyword>
<dbReference type="GO" id="GO:0005886">
    <property type="term" value="C:plasma membrane"/>
    <property type="evidence" value="ECO:0007669"/>
    <property type="project" value="TreeGrafter"/>
</dbReference>
<dbReference type="PRINTS" id="PR00237">
    <property type="entry name" value="GPCRRHODOPSN"/>
</dbReference>
<reference evidence="12" key="3">
    <citation type="submission" date="2015-06" db="UniProtKB">
        <authorList>
            <consortium name="EnsemblMetazoa"/>
        </authorList>
    </citation>
    <scope>IDENTIFICATION</scope>
</reference>
<evidence type="ECO:0000256" key="8">
    <source>
        <dbReference type="RuleBase" id="RU000688"/>
    </source>
</evidence>
<evidence type="ECO:0000313" key="12">
    <source>
        <dbReference type="EnsemblMetazoa" id="CapteP200530"/>
    </source>
</evidence>
<keyword evidence="3 9" id="KW-1133">Transmembrane helix</keyword>
<keyword evidence="13" id="KW-1185">Reference proteome</keyword>
<keyword evidence="6 8" id="KW-0675">Receptor</keyword>
<dbReference type="EMBL" id="AMQN01009847">
    <property type="status" value="NOT_ANNOTATED_CDS"/>
    <property type="molecule type" value="Genomic_DNA"/>
</dbReference>
<dbReference type="SUPFAM" id="SSF81321">
    <property type="entry name" value="Family A G protein-coupled receptor-like"/>
    <property type="match status" value="1"/>
</dbReference>
<evidence type="ECO:0000256" key="9">
    <source>
        <dbReference type="SAM" id="Phobius"/>
    </source>
</evidence>
<dbReference type="AlphaFoldDB" id="R7U1V0"/>
<keyword evidence="7 8" id="KW-0807">Transducer</keyword>
<gene>
    <name evidence="11" type="ORF">CAPTEDRAFT_200530</name>
</gene>
<evidence type="ECO:0000256" key="4">
    <source>
        <dbReference type="ARBA" id="ARBA00023040"/>
    </source>
</evidence>
<evidence type="ECO:0000256" key="1">
    <source>
        <dbReference type="ARBA" id="ARBA00004141"/>
    </source>
</evidence>
<evidence type="ECO:0000256" key="5">
    <source>
        <dbReference type="ARBA" id="ARBA00023136"/>
    </source>
</evidence>
<dbReference type="PANTHER" id="PTHR24243:SF230">
    <property type="entry name" value="G-PROTEIN COUPLED RECEPTORS FAMILY 1 PROFILE DOMAIN-CONTAINING PROTEIN"/>
    <property type="match status" value="1"/>
</dbReference>
<evidence type="ECO:0000313" key="11">
    <source>
        <dbReference type="EMBL" id="ELT99964.1"/>
    </source>
</evidence>
<comment type="similarity">
    <text evidence="8">Belongs to the G-protein coupled receptor 1 family.</text>
</comment>
<keyword evidence="4 8" id="KW-0297">G-protein coupled receptor</keyword>
<accession>R7U1V0</accession>
<dbReference type="InterPro" id="IPR017452">
    <property type="entry name" value="GPCR_Rhodpsn_7TM"/>
</dbReference>
<organism evidence="11">
    <name type="scientific">Capitella teleta</name>
    <name type="common">Polychaete worm</name>
    <dbReference type="NCBI Taxonomy" id="283909"/>
    <lineage>
        <taxon>Eukaryota</taxon>
        <taxon>Metazoa</taxon>
        <taxon>Spiralia</taxon>
        <taxon>Lophotrochozoa</taxon>
        <taxon>Annelida</taxon>
        <taxon>Polychaeta</taxon>
        <taxon>Sedentaria</taxon>
        <taxon>Scolecida</taxon>
        <taxon>Capitellidae</taxon>
        <taxon>Capitella</taxon>
    </lineage>
</organism>
<feature type="transmembrane region" description="Helical" evidence="9">
    <location>
        <begin position="214"/>
        <end position="234"/>
    </location>
</feature>
<dbReference type="OrthoDB" id="9990906at2759"/>
<dbReference type="STRING" id="283909.R7U1V0"/>
<dbReference type="Proteomes" id="UP000014760">
    <property type="component" value="Unassembled WGS sequence"/>
</dbReference>
<dbReference type="HOGENOM" id="CLU_009579_24_0_1"/>
<dbReference type="GO" id="GO:0004930">
    <property type="term" value="F:G protein-coupled receptor activity"/>
    <property type="evidence" value="ECO:0007669"/>
    <property type="project" value="UniProtKB-KW"/>
</dbReference>
<dbReference type="PROSITE" id="PS50262">
    <property type="entry name" value="G_PROTEIN_RECEP_F1_2"/>
    <property type="match status" value="1"/>
</dbReference>
<evidence type="ECO:0000313" key="13">
    <source>
        <dbReference type="Proteomes" id="UP000014760"/>
    </source>
</evidence>
<name>R7U1V0_CAPTE</name>
<evidence type="ECO:0000256" key="3">
    <source>
        <dbReference type="ARBA" id="ARBA00022989"/>
    </source>
</evidence>
<reference evidence="13" key="1">
    <citation type="submission" date="2012-12" db="EMBL/GenBank/DDBJ databases">
        <authorList>
            <person name="Hellsten U."/>
            <person name="Grimwood J."/>
            <person name="Chapman J.A."/>
            <person name="Shapiro H."/>
            <person name="Aerts A."/>
            <person name="Otillar R.P."/>
            <person name="Terry A.Y."/>
            <person name="Boore J.L."/>
            <person name="Simakov O."/>
            <person name="Marletaz F."/>
            <person name="Cho S.-J."/>
            <person name="Edsinger-Gonzales E."/>
            <person name="Havlak P."/>
            <person name="Kuo D.-H."/>
            <person name="Larsson T."/>
            <person name="Lv J."/>
            <person name="Arendt D."/>
            <person name="Savage R."/>
            <person name="Osoegawa K."/>
            <person name="de Jong P."/>
            <person name="Lindberg D.R."/>
            <person name="Seaver E.C."/>
            <person name="Weisblat D.A."/>
            <person name="Putnam N.H."/>
            <person name="Grigoriev I.V."/>
            <person name="Rokhsar D.S."/>
        </authorList>
    </citation>
    <scope>NUCLEOTIDE SEQUENCE</scope>
    <source>
        <strain evidence="13">I ESC-2004</strain>
    </source>
</reference>
<sequence length="359" mass="40338">MQTSFETHNIQNSMNSADETTWSLSTVVNTEEVARHQLPSENAYCVVTNTAYPIAILTAFSIGLLGNIMSFVVLSRPNMRKLTSTVLPRCLAISDTLTLTSYALAICQNYYLTSMGSRQFCKAVIFMEGCFQMTSSYLVICMTIERFLAVTFPLKVISLVTMVTARITAAVTFVVGFILSSPYLYVMDEMRGYCTIPAAKMDIYNRWTNFDTAFATHLPVALIFTLNLLVIVQLRRAAVSRRSLSDGSKGDKSDNQAAQITKMLLSVSIVYWLLNTPYAIYLTGRDRFFDMSMLSGYCMAYFVQSFTVVLMVSNNGVNFFLYFLTGQRFRRELRQLFHCGSDPKPIVSSMKTVSESIPT</sequence>
<keyword evidence="2 8" id="KW-0812">Transmembrane</keyword>
<evidence type="ECO:0000256" key="7">
    <source>
        <dbReference type="ARBA" id="ARBA00023224"/>
    </source>
</evidence>